<evidence type="ECO:0000313" key="3">
    <source>
        <dbReference type="Proteomes" id="UP000501690"/>
    </source>
</evidence>
<organism evidence="2 3">
    <name type="scientific">Vigna unguiculata</name>
    <name type="common">Cowpea</name>
    <dbReference type="NCBI Taxonomy" id="3917"/>
    <lineage>
        <taxon>Eukaryota</taxon>
        <taxon>Viridiplantae</taxon>
        <taxon>Streptophyta</taxon>
        <taxon>Embryophyta</taxon>
        <taxon>Tracheophyta</taxon>
        <taxon>Spermatophyta</taxon>
        <taxon>Magnoliopsida</taxon>
        <taxon>eudicotyledons</taxon>
        <taxon>Gunneridae</taxon>
        <taxon>Pentapetalae</taxon>
        <taxon>rosids</taxon>
        <taxon>fabids</taxon>
        <taxon>Fabales</taxon>
        <taxon>Fabaceae</taxon>
        <taxon>Papilionoideae</taxon>
        <taxon>50 kb inversion clade</taxon>
        <taxon>NPAAA clade</taxon>
        <taxon>indigoferoid/millettioid clade</taxon>
        <taxon>Phaseoleae</taxon>
        <taxon>Vigna</taxon>
    </lineage>
</organism>
<name>A0A4D6MID5_VIGUN</name>
<sequence length="75" mass="8420">MMALGWRFPEAFLELLLGMLLLELWLGVEGKHVTIPGCGLVMLVTSVSMRVVARMDGLHLIESRVRTVVRIRNST</sequence>
<feature type="signal peptide" evidence="1">
    <location>
        <begin position="1"/>
        <end position="30"/>
    </location>
</feature>
<reference evidence="2 3" key="1">
    <citation type="submission" date="2019-04" db="EMBL/GenBank/DDBJ databases">
        <title>An improved genome assembly and genetic linkage map for asparagus bean, Vigna unguiculata ssp. sesquipedialis.</title>
        <authorList>
            <person name="Xia Q."/>
            <person name="Zhang R."/>
            <person name="Dong Y."/>
        </authorList>
    </citation>
    <scope>NUCLEOTIDE SEQUENCE [LARGE SCALE GENOMIC DNA]</scope>
    <source>
        <tissue evidence="2">Leaf</tissue>
    </source>
</reference>
<proteinExistence type="predicted"/>
<accession>A0A4D6MID5</accession>
<evidence type="ECO:0008006" key="4">
    <source>
        <dbReference type="Google" id="ProtNLM"/>
    </source>
</evidence>
<dbReference type="AlphaFoldDB" id="A0A4D6MID5"/>
<feature type="chain" id="PRO_5020031179" description="Secreted protein" evidence="1">
    <location>
        <begin position="31"/>
        <end position="75"/>
    </location>
</feature>
<dbReference type="Proteomes" id="UP000501690">
    <property type="component" value="Linkage Group LG7"/>
</dbReference>
<protein>
    <recommendedName>
        <fullName evidence="4">Secreted protein</fullName>
    </recommendedName>
</protein>
<evidence type="ECO:0000256" key="1">
    <source>
        <dbReference type="SAM" id="SignalP"/>
    </source>
</evidence>
<keyword evidence="1" id="KW-0732">Signal</keyword>
<evidence type="ECO:0000313" key="2">
    <source>
        <dbReference type="EMBL" id="QCD99756.1"/>
    </source>
</evidence>
<gene>
    <name evidence="2" type="ORF">DEO72_LG7g1042</name>
</gene>
<dbReference type="EMBL" id="CP039351">
    <property type="protein sequence ID" value="QCD99756.1"/>
    <property type="molecule type" value="Genomic_DNA"/>
</dbReference>
<keyword evidence="3" id="KW-1185">Reference proteome</keyword>